<dbReference type="EMBL" id="LMTZ01000172">
    <property type="protein sequence ID" value="KST61786.1"/>
    <property type="molecule type" value="Genomic_DNA"/>
</dbReference>
<evidence type="ECO:0000313" key="2">
    <source>
        <dbReference type="Proteomes" id="UP000053372"/>
    </source>
</evidence>
<sequence>MFASSAKADILDGLQQELNNTNVTIGEAEREIEKLQPEIQKQRQYEVQLYNACIRGNQYACKKYQNIQRKKQNWMEQNNCRYRTSLNRCK</sequence>
<name>A0A0V7ZB97_9CYAN</name>
<reference evidence="1 2" key="1">
    <citation type="journal article" date="2015" name="Genome Announc.">
        <title>Draft Genome of the Euendolithic (true boring) Cyanobacterium Mastigocoleus testarum strain BC008.</title>
        <authorList>
            <person name="Guida B.S."/>
            <person name="Garcia-Pichel F."/>
        </authorList>
    </citation>
    <scope>NUCLEOTIDE SEQUENCE [LARGE SCALE GENOMIC DNA]</scope>
    <source>
        <strain evidence="1 2">BC008</strain>
    </source>
</reference>
<dbReference type="Proteomes" id="UP000053372">
    <property type="component" value="Unassembled WGS sequence"/>
</dbReference>
<proteinExistence type="predicted"/>
<keyword evidence="2" id="KW-1185">Reference proteome</keyword>
<protein>
    <submittedName>
        <fullName evidence="1">Uncharacterized protein</fullName>
    </submittedName>
</protein>
<evidence type="ECO:0000313" key="1">
    <source>
        <dbReference type="EMBL" id="KST61786.1"/>
    </source>
</evidence>
<organism evidence="1 2">
    <name type="scientific">Mastigocoleus testarum BC008</name>
    <dbReference type="NCBI Taxonomy" id="371196"/>
    <lineage>
        <taxon>Bacteria</taxon>
        <taxon>Bacillati</taxon>
        <taxon>Cyanobacteriota</taxon>
        <taxon>Cyanophyceae</taxon>
        <taxon>Nostocales</taxon>
        <taxon>Hapalosiphonaceae</taxon>
        <taxon>Mastigocoleus</taxon>
    </lineage>
</organism>
<comment type="caution">
    <text evidence="1">The sequence shown here is derived from an EMBL/GenBank/DDBJ whole genome shotgun (WGS) entry which is preliminary data.</text>
</comment>
<gene>
    <name evidence="1" type="ORF">BC008_07000</name>
</gene>
<accession>A0A0V7ZB97</accession>
<dbReference type="AlphaFoldDB" id="A0A0V7ZB97"/>